<accession>A0A0H3AMJ3</accession>
<dbReference type="KEGG" id="vco:VC0395_A0748"/>
<evidence type="ECO:0000313" key="1">
    <source>
        <dbReference type="EMBL" id="ABQ19937.1"/>
    </source>
</evidence>
<dbReference type="AlphaFoldDB" id="A0A0H3AMJ3"/>
<organism evidence="2 3">
    <name type="scientific">Vibrio cholerae serotype O1 (strain ATCC 39541 / Classical Ogawa 395 / O395)</name>
    <dbReference type="NCBI Taxonomy" id="345073"/>
    <lineage>
        <taxon>Bacteria</taxon>
        <taxon>Pseudomonadati</taxon>
        <taxon>Pseudomonadota</taxon>
        <taxon>Gammaproteobacteria</taxon>
        <taxon>Vibrionales</taxon>
        <taxon>Vibrionaceae</taxon>
        <taxon>Vibrio</taxon>
    </lineage>
</organism>
<dbReference type="KEGG" id="vcr:VC395_1245"/>
<dbReference type="PATRIC" id="fig|345073.21.peg.1153"/>
<protein>
    <submittedName>
        <fullName evidence="2">Tail tube protein</fullName>
    </submittedName>
</protein>
<evidence type="ECO:0000313" key="3">
    <source>
        <dbReference type="Proteomes" id="UP000000249"/>
    </source>
</evidence>
<gene>
    <name evidence="2" type="ordered locus">VC0395_A0689</name>
    <name evidence="1" type="ordered locus">VC0395_A0748</name>
</gene>
<dbReference type="KEGG" id="vcr:VC395_1186"/>
<dbReference type="eggNOG" id="ENOG5030HW7">
    <property type="taxonomic scope" value="Bacteria"/>
</dbReference>
<dbReference type="EMBL" id="CP000627">
    <property type="protein sequence ID" value="ABQ19937.1"/>
    <property type="molecule type" value="Genomic_DNA"/>
</dbReference>
<dbReference type="OrthoDB" id="6399698at2"/>
<dbReference type="RefSeq" id="WP_000024431.1">
    <property type="nucleotide sequence ID" value="NC_009457.1"/>
</dbReference>
<name>A0A0H3AMJ3_VIBC3</name>
<evidence type="ECO:0000313" key="2">
    <source>
        <dbReference type="EMBL" id="ABQ22100.1"/>
    </source>
</evidence>
<proteinExistence type="predicted"/>
<dbReference type="KEGG" id="vco:VC0395_A0689"/>
<reference evidence="2 3" key="1">
    <citation type="submission" date="2007-03" db="EMBL/GenBank/DDBJ databases">
        <authorList>
            <person name="Heidelberg J."/>
        </authorList>
    </citation>
    <scope>NUCLEOTIDE SEQUENCE [LARGE SCALE GENOMIC DNA]</scope>
    <source>
        <strain evidence="3">ATCC 39541 / Classical Ogawa 395 / O395</strain>
        <strain evidence="2">O395</strain>
    </source>
</reference>
<dbReference type="InterPro" id="IPR019596">
    <property type="entry name" value="Phage_Mu_GpM_tail_tub"/>
</dbReference>
<sequence>MANVLGEVVIRSNGKQLKTKKGSTLNPGGFNYIDHPGPGRSWGASREFVPPTIQVVIAAAEDVDVLEINAIRNATLTWEGDNGIDYMMTDCSPQAPFTLSDSGDITGTFRGKKLERI</sequence>
<dbReference type="Pfam" id="PF10618">
    <property type="entry name" value="Tail_tube"/>
    <property type="match status" value="1"/>
</dbReference>
<dbReference type="Proteomes" id="UP000000249">
    <property type="component" value="Chromosome 1"/>
</dbReference>
<dbReference type="EMBL" id="CP000627">
    <property type="protein sequence ID" value="ABQ22100.1"/>
    <property type="molecule type" value="Genomic_DNA"/>
</dbReference>